<dbReference type="Gene3D" id="3.40.190.150">
    <property type="entry name" value="Bordetella uptake gene, domain 1"/>
    <property type="match status" value="1"/>
</dbReference>
<dbReference type="CDD" id="cd07012">
    <property type="entry name" value="PBP2_Bug_TTT"/>
    <property type="match status" value="1"/>
</dbReference>
<evidence type="ECO:0000313" key="4">
    <source>
        <dbReference type="Proteomes" id="UP000500826"/>
    </source>
</evidence>
<gene>
    <name evidence="3" type="ORF">HK414_26080</name>
</gene>
<keyword evidence="2" id="KW-0732">Signal</keyword>
<dbReference type="Gene3D" id="3.40.190.10">
    <property type="entry name" value="Periplasmic binding protein-like II"/>
    <property type="match status" value="1"/>
</dbReference>
<evidence type="ECO:0000256" key="2">
    <source>
        <dbReference type="SAM" id="SignalP"/>
    </source>
</evidence>
<keyword evidence="4" id="KW-1185">Reference proteome</keyword>
<dbReference type="PIRSF" id="PIRSF017082">
    <property type="entry name" value="YflP"/>
    <property type="match status" value="1"/>
</dbReference>
<dbReference type="InterPro" id="IPR005064">
    <property type="entry name" value="BUG"/>
</dbReference>
<dbReference type="EMBL" id="CP053418">
    <property type="protein sequence ID" value="QJW85507.1"/>
    <property type="molecule type" value="Genomic_DNA"/>
</dbReference>
<dbReference type="InterPro" id="IPR042100">
    <property type="entry name" value="Bug_dom1"/>
</dbReference>
<dbReference type="Pfam" id="PF03401">
    <property type="entry name" value="TctC"/>
    <property type="match status" value="1"/>
</dbReference>
<evidence type="ECO:0000256" key="1">
    <source>
        <dbReference type="ARBA" id="ARBA00006987"/>
    </source>
</evidence>
<protein>
    <submittedName>
        <fullName evidence="3">Tripartite tricarboxylate transporter substrate binding protein</fullName>
    </submittedName>
</protein>
<feature type="signal peptide" evidence="2">
    <location>
        <begin position="1"/>
        <end position="23"/>
    </location>
</feature>
<accession>A0ABX6P702</accession>
<reference evidence="3 4" key="1">
    <citation type="submission" date="2020-05" db="EMBL/GenBank/DDBJ databases">
        <title>Ramlibacter rhizophilus sp. nov., isolated from rhizosphere soil of national flower Mugunghwa from South Korea.</title>
        <authorList>
            <person name="Zheng-Fei Y."/>
            <person name="Huan T."/>
        </authorList>
    </citation>
    <scope>NUCLEOTIDE SEQUENCE [LARGE SCALE GENOMIC DNA]</scope>
    <source>
        <strain evidence="3 4">H242</strain>
    </source>
</reference>
<feature type="chain" id="PRO_5046051561" evidence="2">
    <location>
        <begin position="24"/>
        <end position="324"/>
    </location>
</feature>
<dbReference type="PANTHER" id="PTHR42928">
    <property type="entry name" value="TRICARBOXYLATE-BINDING PROTEIN"/>
    <property type="match status" value="1"/>
</dbReference>
<dbReference type="SUPFAM" id="SSF53850">
    <property type="entry name" value="Periplasmic binding protein-like II"/>
    <property type="match status" value="1"/>
</dbReference>
<comment type="similarity">
    <text evidence="1">Belongs to the UPF0065 (bug) family.</text>
</comment>
<evidence type="ECO:0000313" key="3">
    <source>
        <dbReference type="EMBL" id="QJW85507.1"/>
    </source>
</evidence>
<dbReference type="Proteomes" id="UP000500826">
    <property type="component" value="Chromosome"/>
</dbReference>
<dbReference type="PANTHER" id="PTHR42928:SF5">
    <property type="entry name" value="BLR1237 PROTEIN"/>
    <property type="match status" value="1"/>
</dbReference>
<name>A0ABX6P702_9BURK</name>
<organism evidence="3 4">
    <name type="scientific">Ramlibacter terrae</name>
    <dbReference type="NCBI Taxonomy" id="2732511"/>
    <lineage>
        <taxon>Bacteria</taxon>
        <taxon>Pseudomonadati</taxon>
        <taxon>Pseudomonadota</taxon>
        <taxon>Betaproteobacteria</taxon>
        <taxon>Burkholderiales</taxon>
        <taxon>Comamonadaceae</taxon>
        <taxon>Ramlibacter</taxon>
    </lineage>
</organism>
<sequence>MNASLHRRLLLALALLLPFAAWAKYPERPIKLVVPYPAGGTTDVLARLVARNMSTSLGQEVVVENKAGAATIIGVDAVAKAPNDGYTILLATATSFAVNPHLYKKLPYRLDEFVPIGFISEAPIVLVSPASSPAKDLPELIRGLKAPGVETAVATTGKGGFSHLTAAMFFNAINAKFRDVPYRGEAPALQDLLGGRWACTSAACRAPCSTSPRAACAATASRRWAARPPPRPSPRSPSRACRRWWPPPWFGLSAPRGTPADVVATLGAALNTAMQDKALLARMAAEGAVGRTLKPAEFSEFIRKDHERWGVIVRAANVEVDEPK</sequence>
<proteinExistence type="inferred from homology"/>